<name>A0A915HNI7_ROMCU</name>
<dbReference type="WBParaSite" id="nRc.2.0.1.t03508-RA">
    <property type="protein sequence ID" value="nRc.2.0.1.t03508-RA"/>
    <property type="gene ID" value="nRc.2.0.1.g03508"/>
</dbReference>
<evidence type="ECO:0000313" key="1">
    <source>
        <dbReference type="Proteomes" id="UP000887565"/>
    </source>
</evidence>
<dbReference type="AlphaFoldDB" id="A0A915HNI7"/>
<keyword evidence="1" id="KW-1185">Reference proteome</keyword>
<evidence type="ECO:0000313" key="2">
    <source>
        <dbReference type="WBParaSite" id="nRc.2.0.1.t03508-RA"/>
    </source>
</evidence>
<proteinExistence type="predicted"/>
<sequence>MDAATLHKKIIINEGIDLDFLEEGAFGHWEFDKRDPEFKLIFSQYKMLFHKAQMIQKTFTHGVKKEASLGKELIIDRMRKWLNFKGAESRRRNPRYIRMDQHLSIAKANFVRQLALVQFLLAVIHARNKLPESFENLWCIMVRRFHNPQGRNLLAKYEPTPSMLCEQDAGRASPSMFAEQKYEPGLRQMIYITNSSAWFNGPIICPLKYADHIESYLENIDHTAYLLFSIQNGINVVATVIVIKKGELSRKGNDKQNVPLIQ</sequence>
<organism evidence="1 2">
    <name type="scientific">Romanomermis culicivorax</name>
    <name type="common">Nematode worm</name>
    <dbReference type="NCBI Taxonomy" id="13658"/>
    <lineage>
        <taxon>Eukaryota</taxon>
        <taxon>Metazoa</taxon>
        <taxon>Ecdysozoa</taxon>
        <taxon>Nematoda</taxon>
        <taxon>Enoplea</taxon>
        <taxon>Dorylaimia</taxon>
        <taxon>Mermithida</taxon>
        <taxon>Mermithoidea</taxon>
        <taxon>Mermithidae</taxon>
        <taxon>Romanomermis</taxon>
    </lineage>
</organism>
<dbReference type="Proteomes" id="UP000887565">
    <property type="component" value="Unplaced"/>
</dbReference>
<accession>A0A915HNI7</accession>
<protein>
    <submittedName>
        <fullName evidence="2">Uncharacterized protein</fullName>
    </submittedName>
</protein>
<reference evidence="2" key="1">
    <citation type="submission" date="2022-11" db="UniProtKB">
        <authorList>
            <consortium name="WormBaseParasite"/>
        </authorList>
    </citation>
    <scope>IDENTIFICATION</scope>
</reference>